<evidence type="ECO:0000313" key="3">
    <source>
        <dbReference type="Proteomes" id="UP000027345"/>
    </source>
</evidence>
<comment type="caution">
    <text evidence="2">The sequence shown here is derived from an EMBL/GenBank/DDBJ whole genome shotgun (WGS) entry which is preliminary data.</text>
</comment>
<dbReference type="AlphaFoldDB" id="A0A066U4W3"/>
<sequence>MAAAMALAAGTVLTGIVAGPASASAAADNERCQSADYPSVAFSHTVCVTFRGNGSGIPPNDVIRMNVRSSGGTGIGHWELFGPHGTVSNSLDGEWKDRTHDWAGYQDSSFGDRWCAVFWKNGGGGSGYYRATPPVCVTSYFP</sequence>
<organism evidence="2 3">
    <name type="scientific">Amycolatopsis rifamycinica</name>
    <dbReference type="NCBI Taxonomy" id="287986"/>
    <lineage>
        <taxon>Bacteria</taxon>
        <taxon>Bacillati</taxon>
        <taxon>Actinomycetota</taxon>
        <taxon>Actinomycetes</taxon>
        <taxon>Pseudonocardiales</taxon>
        <taxon>Pseudonocardiaceae</taxon>
        <taxon>Amycolatopsis</taxon>
    </lineage>
</organism>
<keyword evidence="3" id="KW-1185">Reference proteome</keyword>
<feature type="signal peptide" evidence="1">
    <location>
        <begin position="1"/>
        <end position="23"/>
    </location>
</feature>
<protein>
    <submittedName>
        <fullName evidence="2">Uncharacterized protein</fullName>
    </submittedName>
</protein>
<dbReference type="eggNOG" id="ENOG50322JZ">
    <property type="taxonomic scope" value="Bacteria"/>
</dbReference>
<keyword evidence="1" id="KW-0732">Signal</keyword>
<reference evidence="2 3" key="1">
    <citation type="submission" date="2014-05" db="EMBL/GenBank/DDBJ databases">
        <title>Draft genome sequence of Amycolatopsis rifamycinica DSM 46095.</title>
        <authorList>
            <person name="Lal R."/>
            <person name="Saxena A."/>
            <person name="Kumari R."/>
            <person name="Mukherjee U."/>
            <person name="Singh P."/>
            <person name="Sangwan N."/>
            <person name="Mahato N.K."/>
        </authorList>
    </citation>
    <scope>NUCLEOTIDE SEQUENCE [LARGE SCALE GENOMIC DNA]</scope>
    <source>
        <strain evidence="2 3">DSM 46095</strain>
    </source>
</reference>
<dbReference type="Proteomes" id="UP000027345">
    <property type="component" value="Unassembled WGS sequence"/>
</dbReference>
<proteinExistence type="predicted"/>
<evidence type="ECO:0000256" key="1">
    <source>
        <dbReference type="SAM" id="SignalP"/>
    </source>
</evidence>
<dbReference type="EMBL" id="JMQI01000055">
    <property type="protein sequence ID" value="KDN19238.1"/>
    <property type="molecule type" value="Genomic_DNA"/>
</dbReference>
<accession>A0A066U4W3</accession>
<name>A0A066U4W3_9PSEU</name>
<evidence type="ECO:0000313" key="2">
    <source>
        <dbReference type="EMBL" id="KDN19238.1"/>
    </source>
</evidence>
<gene>
    <name evidence="2" type="ORF">DV20_26660</name>
</gene>
<feature type="chain" id="PRO_5038696944" evidence="1">
    <location>
        <begin position="24"/>
        <end position="142"/>
    </location>
</feature>